<protein>
    <submittedName>
        <fullName evidence="1">Uncharacterized protein</fullName>
    </submittedName>
</protein>
<dbReference type="Proteomes" id="UP001281147">
    <property type="component" value="Unassembled WGS sequence"/>
</dbReference>
<proteinExistence type="predicted"/>
<organism evidence="1 2">
    <name type="scientific">Vermiconidia calcicola</name>
    <dbReference type="NCBI Taxonomy" id="1690605"/>
    <lineage>
        <taxon>Eukaryota</taxon>
        <taxon>Fungi</taxon>
        <taxon>Dikarya</taxon>
        <taxon>Ascomycota</taxon>
        <taxon>Pezizomycotina</taxon>
        <taxon>Dothideomycetes</taxon>
        <taxon>Dothideomycetidae</taxon>
        <taxon>Mycosphaerellales</taxon>
        <taxon>Extremaceae</taxon>
        <taxon>Vermiconidia</taxon>
    </lineage>
</organism>
<gene>
    <name evidence="1" type="ORF">LTR37_002958</name>
</gene>
<sequence>MRFFILLALPVLAFASPVADRALEARDAIPTVPQQIPTGSACAGVPAATTVSQAEVTAAVAPCIGVQPRGSGQTTRNDIVDGICKPFTLIFARGTTEDPNLGNIVGPPFVKAFEVAFGGSKNVAVQGVNNYAAIGPEYCAGGSLTGSQNLASLVQQTMTQCPKTKLCVSGYSQGAQVVHNAFQILKTDPASTKFVNSVITFGDPDRNLPVGNVPSYKVKVDCHAGDNICENGSNVLVPHLTYCRDVGAYAAFAKLRSVSSK</sequence>
<keyword evidence="2" id="KW-1185">Reference proteome</keyword>
<dbReference type="EMBL" id="JAUTXU010000016">
    <property type="protein sequence ID" value="KAK3721793.1"/>
    <property type="molecule type" value="Genomic_DNA"/>
</dbReference>
<comment type="caution">
    <text evidence="1">The sequence shown here is derived from an EMBL/GenBank/DDBJ whole genome shotgun (WGS) entry which is preliminary data.</text>
</comment>
<name>A0ACC3NRB3_9PEZI</name>
<evidence type="ECO:0000313" key="2">
    <source>
        <dbReference type="Proteomes" id="UP001281147"/>
    </source>
</evidence>
<evidence type="ECO:0000313" key="1">
    <source>
        <dbReference type="EMBL" id="KAK3721793.1"/>
    </source>
</evidence>
<reference evidence="1" key="1">
    <citation type="submission" date="2023-07" db="EMBL/GenBank/DDBJ databases">
        <title>Black Yeasts Isolated from many extreme environments.</title>
        <authorList>
            <person name="Coleine C."/>
            <person name="Stajich J.E."/>
            <person name="Selbmann L."/>
        </authorList>
    </citation>
    <scope>NUCLEOTIDE SEQUENCE</scope>
    <source>
        <strain evidence="1">CCFEE 5714</strain>
    </source>
</reference>
<accession>A0ACC3NRB3</accession>